<reference evidence="8 9" key="1">
    <citation type="submission" date="2020-08" db="EMBL/GenBank/DDBJ databases">
        <title>Genomic Encyclopedia of Type Strains, Phase IV (KMG-IV): sequencing the most valuable type-strain genomes for metagenomic binning, comparative biology and taxonomic classification.</title>
        <authorList>
            <person name="Goeker M."/>
        </authorList>
    </citation>
    <scope>NUCLEOTIDE SEQUENCE [LARGE SCALE GENOMIC DNA]</scope>
    <source>
        <strain evidence="8 9">DSM 12252</strain>
    </source>
</reference>
<feature type="binding site" evidence="7">
    <location>
        <position position="107"/>
    </location>
    <ligand>
        <name>Zn(2+)</name>
        <dbReference type="ChEBI" id="CHEBI:29105"/>
    </ligand>
</feature>
<dbReference type="Gene3D" id="3.30.1490.190">
    <property type="match status" value="1"/>
</dbReference>
<evidence type="ECO:0000256" key="1">
    <source>
        <dbReference type="ARBA" id="ARBA00007957"/>
    </source>
</evidence>
<evidence type="ECO:0000256" key="2">
    <source>
        <dbReference type="ARBA" id="ARBA00022491"/>
    </source>
</evidence>
<evidence type="ECO:0000256" key="6">
    <source>
        <dbReference type="ARBA" id="ARBA00023163"/>
    </source>
</evidence>
<feature type="binding site" evidence="7">
    <location>
        <position position="144"/>
    </location>
    <ligand>
        <name>Zn(2+)</name>
        <dbReference type="ChEBI" id="CHEBI:29105"/>
    </ligand>
</feature>
<dbReference type="Pfam" id="PF01475">
    <property type="entry name" value="FUR"/>
    <property type="match status" value="1"/>
</dbReference>
<dbReference type="InterPro" id="IPR043135">
    <property type="entry name" value="Fur_C"/>
</dbReference>
<organism evidence="8 9">
    <name type="scientific">Prosthecobacter vanneervenii</name>
    <dbReference type="NCBI Taxonomy" id="48466"/>
    <lineage>
        <taxon>Bacteria</taxon>
        <taxon>Pseudomonadati</taxon>
        <taxon>Verrucomicrobiota</taxon>
        <taxon>Verrucomicrobiia</taxon>
        <taxon>Verrucomicrobiales</taxon>
        <taxon>Verrucomicrobiaceae</taxon>
        <taxon>Prosthecobacter</taxon>
    </lineage>
</organism>
<dbReference type="AlphaFoldDB" id="A0A7W7YFB4"/>
<dbReference type="InterPro" id="IPR002481">
    <property type="entry name" value="FUR"/>
</dbReference>
<dbReference type="Proteomes" id="UP000590740">
    <property type="component" value="Unassembled WGS sequence"/>
</dbReference>
<dbReference type="SUPFAM" id="SSF46785">
    <property type="entry name" value="Winged helix' DNA-binding domain"/>
    <property type="match status" value="1"/>
</dbReference>
<dbReference type="GO" id="GO:0008270">
    <property type="term" value="F:zinc ion binding"/>
    <property type="evidence" value="ECO:0007669"/>
    <property type="project" value="TreeGrafter"/>
</dbReference>
<dbReference type="Gene3D" id="1.10.10.10">
    <property type="entry name" value="Winged helix-like DNA-binding domain superfamily/Winged helix DNA-binding domain"/>
    <property type="match status" value="1"/>
</dbReference>
<dbReference type="InterPro" id="IPR036390">
    <property type="entry name" value="WH_DNA-bd_sf"/>
</dbReference>
<dbReference type="GO" id="GO:0003700">
    <property type="term" value="F:DNA-binding transcription factor activity"/>
    <property type="evidence" value="ECO:0007669"/>
    <property type="project" value="InterPro"/>
</dbReference>
<keyword evidence="4" id="KW-0805">Transcription regulation</keyword>
<dbReference type="GO" id="GO:1900376">
    <property type="term" value="P:regulation of secondary metabolite biosynthetic process"/>
    <property type="evidence" value="ECO:0007669"/>
    <property type="project" value="TreeGrafter"/>
</dbReference>
<protein>
    <submittedName>
        <fullName evidence="8">Fur family peroxide stress response transcriptional regulator</fullName>
    </submittedName>
</protein>
<gene>
    <name evidence="8" type="ORF">HNQ65_004423</name>
</gene>
<dbReference type="InterPro" id="IPR036388">
    <property type="entry name" value="WH-like_DNA-bd_sf"/>
</dbReference>
<dbReference type="PANTHER" id="PTHR33202:SF7">
    <property type="entry name" value="FERRIC UPTAKE REGULATION PROTEIN"/>
    <property type="match status" value="1"/>
</dbReference>
<dbReference type="PANTHER" id="PTHR33202">
    <property type="entry name" value="ZINC UPTAKE REGULATION PROTEIN"/>
    <property type="match status" value="1"/>
</dbReference>
<feature type="binding site" evidence="7">
    <location>
        <position position="147"/>
    </location>
    <ligand>
        <name>Zn(2+)</name>
        <dbReference type="ChEBI" id="CHEBI:29105"/>
    </ligand>
</feature>
<proteinExistence type="inferred from homology"/>
<evidence type="ECO:0000313" key="8">
    <source>
        <dbReference type="EMBL" id="MBB5034815.1"/>
    </source>
</evidence>
<keyword evidence="9" id="KW-1185">Reference proteome</keyword>
<dbReference type="GO" id="GO:0045892">
    <property type="term" value="P:negative regulation of DNA-templated transcription"/>
    <property type="evidence" value="ECO:0007669"/>
    <property type="project" value="TreeGrafter"/>
</dbReference>
<comment type="similarity">
    <text evidence="1">Belongs to the Fur family.</text>
</comment>
<keyword evidence="5" id="KW-0238">DNA-binding</keyword>
<dbReference type="RefSeq" id="WP_184342974.1">
    <property type="nucleotide sequence ID" value="NZ_JACHIG010000011.1"/>
</dbReference>
<keyword evidence="3 7" id="KW-0862">Zinc</keyword>
<comment type="cofactor">
    <cofactor evidence="7">
        <name>Zn(2+)</name>
        <dbReference type="ChEBI" id="CHEBI:29105"/>
    </cofactor>
    <text evidence="7">Binds 1 zinc ion per subunit.</text>
</comment>
<evidence type="ECO:0000256" key="4">
    <source>
        <dbReference type="ARBA" id="ARBA00023015"/>
    </source>
</evidence>
<evidence type="ECO:0000256" key="3">
    <source>
        <dbReference type="ARBA" id="ARBA00022833"/>
    </source>
</evidence>
<comment type="caution">
    <text evidence="8">The sequence shown here is derived from an EMBL/GenBank/DDBJ whole genome shotgun (WGS) entry which is preliminary data.</text>
</comment>
<keyword evidence="2" id="KW-0678">Repressor</keyword>
<evidence type="ECO:0000313" key="9">
    <source>
        <dbReference type="Proteomes" id="UP000590740"/>
    </source>
</evidence>
<name>A0A7W7YFB4_9BACT</name>
<evidence type="ECO:0000256" key="7">
    <source>
        <dbReference type="PIRSR" id="PIRSR602481-1"/>
    </source>
</evidence>
<keyword evidence="7" id="KW-0479">Metal-binding</keyword>
<sequence>MPPSPSRTPAKPSGLDCRLAVLGSDVRLTPHRREVFEVLASSTDHPTAYDILDRVKSRSPGISLATVYNCLEHLTNAGLIKLVHLERGQSRYCANLHEHVHFHCETCGKVIDAHPVADFDPAKFWNLPAGTKVTRTDLAIHGTCAQCASKASQTHS</sequence>
<dbReference type="GO" id="GO:0000976">
    <property type="term" value="F:transcription cis-regulatory region binding"/>
    <property type="evidence" value="ECO:0007669"/>
    <property type="project" value="TreeGrafter"/>
</dbReference>
<evidence type="ECO:0000256" key="5">
    <source>
        <dbReference type="ARBA" id="ARBA00023125"/>
    </source>
</evidence>
<dbReference type="EMBL" id="JACHIG010000011">
    <property type="protein sequence ID" value="MBB5034815.1"/>
    <property type="molecule type" value="Genomic_DNA"/>
</dbReference>
<accession>A0A7W7YFB4</accession>
<dbReference type="CDD" id="cd07153">
    <property type="entry name" value="Fur_like"/>
    <property type="match status" value="1"/>
</dbReference>
<keyword evidence="6" id="KW-0804">Transcription</keyword>
<feature type="binding site" evidence="7">
    <location>
        <position position="104"/>
    </location>
    <ligand>
        <name>Zn(2+)</name>
        <dbReference type="ChEBI" id="CHEBI:29105"/>
    </ligand>
</feature>